<keyword evidence="1" id="KW-0521">NADP</keyword>
<evidence type="ECO:0000313" key="3">
    <source>
        <dbReference type="Proteomes" id="UP000887540"/>
    </source>
</evidence>
<evidence type="ECO:0000256" key="2">
    <source>
        <dbReference type="ARBA" id="ARBA00023002"/>
    </source>
</evidence>
<dbReference type="Gene3D" id="3.20.20.100">
    <property type="entry name" value="NADP-dependent oxidoreductase domain"/>
    <property type="match status" value="2"/>
</dbReference>
<reference evidence="4" key="1">
    <citation type="submission" date="2022-11" db="UniProtKB">
        <authorList>
            <consortium name="WormBaseParasite"/>
        </authorList>
    </citation>
    <scope>IDENTIFICATION</scope>
</reference>
<protein>
    <submittedName>
        <fullName evidence="4">Uncharacterized protein</fullName>
    </submittedName>
</protein>
<dbReference type="GO" id="GO:0016616">
    <property type="term" value="F:oxidoreductase activity, acting on the CH-OH group of donors, NAD or NADP as acceptor"/>
    <property type="evidence" value="ECO:0007669"/>
    <property type="project" value="UniProtKB-ARBA"/>
</dbReference>
<proteinExistence type="predicted"/>
<dbReference type="WBParaSite" id="ACRNAN_scaffold1294.g18723.t1">
    <property type="protein sequence ID" value="ACRNAN_scaffold1294.g18723.t1"/>
    <property type="gene ID" value="ACRNAN_scaffold1294.g18723"/>
</dbReference>
<dbReference type="PANTHER" id="PTHR43827:SF3">
    <property type="entry name" value="NADP-DEPENDENT OXIDOREDUCTASE DOMAIN-CONTAINING PROTEIN"/>
    <property type="match status" value="1"/>
</dbReference>
<name>A0A914CR47_9BILA</name>
<dbReference type="InterPro" id="IPR036812">
    <property type="entry name" value="NAD(P)_OxRdtase_dom_sf"/>
</dbReference>
<accession>A0A914CR47</accession>
<dbReference type="Proteomes" id="UP000887540">
    <property type="component" value="Unplaced"/>
</dbReference>
<evidence type="ECO:0000256" key="1">
    <source>
        <dbReference type="ARBA" id="ARBA00022857"/>
    </source>
</evidence>
<evidence type="ECO:0000313" key="4">
    <source>
        <dbReference type="WBParaSite" id="ACRNAN_scaffold1294.g18723.t1"/>
    </source>
</evidence>
<keyword evidence="2" id="KW-0560">Oxidoreductase</keyword>
<dbReference type="AlphaFoldDB" id="A0A914CR47"/>
<organism evidence="3 4">
    <name type="scientific">Acrobeloides nanus</name>
    <dbReference type="NCBI Taxonomy" id="290746"/>
    <lineage>
        <taxon>Eukaryota</taxon>
        <taxon>Metazoa</taxon>
        <taxon>Ecdysozoa</taxon>
        <taxon>Nematoda</taxon>
        <taxon>Chromadorea</taxon>
        <taxon>Rhabditida</taxon>
        <taxon>Tylenchina</taxon>
        <taxon>Cephalobomorpha</taxon>
        <taxon>Cephaloboidea</taxon>
        <taxon>Cephalobidae</taxon>
        <taxon>Acrobeloides</taxon>
    </lineage>
</organism>
<dbReference type="PANTHER" id="PTHR43827">
    <property type="entry name" value="2,5-DIKETO-D-GLUCONIC ACID REDUCTASE"/>
    <property type="match status" value="1"/>
</dbReference>
<keyword evidence="3" id="KW-1185">Reference proteome</keyword>
<sequence>MVRKTILLNSGYKIPIIGLGIWSVPHGVIGRIIKTALDIGYRYFDCTQAYGNEEEIGEAFEISYLFIILKNLVKIIWNHGKPLKRKLTKEKFARLVEAHLYFEKLELRRFCHSKNIVFIASSSLSSVGCSSNFTQANDGVDCIDPFILQLSKKFNEGIKTISMLELQSTPAKVVLCWNLQNDKINIQKSMLKVNHDSYDYKIDVDSIPEINLHDLDLHILNPIVYYTIVDK</sequence>
<dbReference type="SUPFAM" id="SSF51430">
    <property type="entry name" value="NAD(P)-linked oxidoreductase"/>
    <property type="match status" value="1"/>
</dbReference>
<dbReference type="InterPro" id="IPR020471">
    <property type="entry name" value="AKR"/>
</dbReference>